<evidence type="ECO:0000313" key="4">
    <source>
        <dbReference type="EMBL" id="MFC4266481.1"/>
    </source>
</evidence>
<dbReference type="CDD" id="cd04301">
    <property type="entry name" value="NAT_SF"/>
    <property type="match status" value="2"/>
</dbReference>
<evidence type="ECO:0000256" key="1">
    <source>
        <dbReference type="ARBA" id="ARBA00022679"/>
    </source>
</evidence>
<dbReference type="Gene3D" id="3.40.630.30">
    <property type="match status" value="2"/>
</dbReference>
<organism evidence="4 5">
    <name type="scientific">Arthrobacter cryoconiti</name>
    <dbReference type="NCBI Taxonomy" id="748907"/>
    <lineage>
        <taxon>Bacteria</taxon>
        <taxon>Bacillati</taxon>
        <taxon>Actinomycetota</taxon>
        <taxon>Actinomycetes</taxon>
        <taxon>Micrococcales</taxon>
        <taxon>Micrococcaceae</taxon>
        <taxon>Arthrobacter</taxon>
    </lineage>
</organism>
<reference evidence="5" key="1">
    <citation type="journal article" date="2019" name="Int. J. Syst. Evol. Microbiol.">
        <title>The Global Catalogue of Microorganisms (GCM) 10K type strain sequencing project: providing services to taxonomists for standard genome sequencing and annotation.</title>
        <authorList>
            <consortium name="The Broad Institute Genomics Platform"/>
            <consortium name="The Broad Institute Genome Sequencing Center for Infectious Disease"/>
            <person name="Wu L."/>
            <person name="Ma J."/>
        </authorList>
    </citation>
    <scope>NUCLEOTIDE SEQUENCE [LARGE SCALE GENOMIC DNA]</scope>
    <source>
        <strain evidence="5">CGMCC 1.10698</strain>
    </source>
</reference>
<feature type="domain" description="N-acetyltransferase" evidence="3">
    <location>
        <begin position="190"/>
        <end position="353"/>
    </location>
</feature>
<proteinExistence type="predicted"/>
<dbReference type="SUPFAM" id="SSF55729">
    <property type="entry name" value="Acyl-CoA N-acyltransferases (Nat)"/>
    <property type="match status" value="2"/>
</dbReference>
<comment type="caution">
    <text evidence="4">The sequence shown here is derived from an EMBL/GenBank/DDBJ whole genome shotgun (WGS) entry which is preliminary data.</text>
</comment>
<dbReference type="PANTHER" id="PTHR43877:SF2">
    <property type="entry name" value="AMINOALKYLPHOSPHONATE N-ACETYLTRANSFERASE-RELATED"/>
    <property type="match status" value="1"/>
</dbReference>
<keyword evidence="2 4" id="KW-0012">Acyltransferase</keyword>
<gene>
    <name evidence="4" type="ORF">ACFOW9_12795</name>
</gene>
<accession>A0ABV8R1Y1</accession>
<protein>
    <submittedName>
        <fullName evidence="4">GNAT family N-acetyltransferase</fullName>
        <ecNumber evidence="4">2.3.1.-</ecNumber>
    </submittedName>
</protein>
<dbReference type="EC" id="2.3.1.-" evidence="4"/>
<dbReference type="PROSITE" id="PS51186">
    <property type="entry name" value="GNAT"/>
    <property type="match status" value="2"/>
</dbReference>
<sequence>MAEEKVMTLDWPQMRWVDEPETLGPLLRKQLLECWRDVSNAGGAVGFPFSPVSPQQVLSALEAMLRSLNEPQNRLLLATIKGELAGWLFLAGNSSELTAHWAQVRRVQTALGFRRLGVGKALMTEVARAARDDLKLEQLHLELRSGRGLEAFYKSCGWQEVGRWPAALRFPDGDHDEILMVLSLTMKATFSLRRTTPADWSEIRHLRLEMIRDTPTAYAETVEEALGADEAQWRKRGERGTARNGLEVVAIAENGSWVGTMGAFVPSPGTVPLLVGVYVAPAFRGPQVGVADALLASMEEWARAQSNQLTLHVHEDNVRARKYYERRGFTMTGQTFAYKVDPAKRELEMVKEL</sequence>
<dbReference type="Pfam" id="PF00583">
    <property type="entry name" value="Acetyltransf_1"/>
    <property type="match status" value="1"/>
</dbReference>
<keyword evidence="1 4" id="KW-0808">Transferase</keyword>
<dbReference type="InterPro" id="IPR016181">
    <property type="entry name" value="Acyl_CoA_acyltransferase"/>
</dbReference>
<name>A0ABV8R1Y1_9MICC</name>
<keyword evidence="5" id="KW-1185">Reference proteome</keyword>
<dbReference type="PANTHER" id="PTHR43877">
    <property type="entry name" value="AMINOALKYLPHOSPHONATE N-ACETYLTRANSFERASE-RELATED-RELATED"/>
    <property type="match status" value="1"/>
</dbReference>
<evidence type="ECO:0000256" key="2">
    <source>
        <dbReference type="ARBA" id="ARBA00023315"/>
    </source>
</evidence>
<evidence type="ECO:0000259" key="3">
    <source>
        <dbReference type="PROSITE" id="PS51186"/>
    </source>
</evidence>
<dbReference type="Proteomes" id="UP001595773">
    <property type="component" value="Unassembled WGS sequence"/>
</dbReference>
<dbReference type="GO" id="GO:0016746">
    <property type="term" value="F:acyltransferase activity"/>
    <property type="evidence" value="ECO:0007669"/>
    <property type="project" value="UniProtKB-KW"/>
</dbReference>
<dbReference type="InterPro" id="IPR000182">
    <property type="entry name" value="GNAT_dom"/>
</dbReference>
<dbReference type="InterPro" id="IPR050832">
    <property type="entry name" value="Bact_Acetyltransf"/>
</dbReference>
<dbReference type="RefSeq" id="WP_230066839.1">
    <property type="nucleotide sequence ID" value="NZ_JAJJBU010000009.1"/>
</dbReference>
<evidence type="ECO:0000313" key="5">
    <source>
        <dbReference type="Proteomes" id="UP001595773"/>
    </source>
</evidence>
<dbReference type="EMBL" id="JBHSCQ010000020">
    <property type="protein sequence ID" value="MFC4266481.1"/>
    <property type="molecule type" value="Genomic_DNA"/>
</dbReference>
<dbReference type="Pfam" id="PF13673">
    <property type="entry name" value="Acetyltransf_10"/>
    <property type="match status" value="1"/>
</dbReference>
<feature type="domain" description="N-acetyltransferase" evidence="3">
    <location>
        <begin position="14"/>
        <end position="185"/>
    </location>
</feature>